<keyword evidence="6" id="KW-0863">Zinc-finger</keyword>
<dbReference type="InterPro" id="IPR031127">
    <property type="entry name" value="E3_UB_ligase_RBR"/>
</dbReference>
<dbReference type="PROSITE" id="PS51873">
    <property type="entry name" value="TRIAD"/>
    <property type="match status" value="1"/>
</dbReference>
<keyword evidence="7" id="KW-0833">Ubl conjugation pathway</keyword>
<evidence type="ECO:0000313" key="10">
    <source>
        <dbReference type="EMBL" id="ORY10069.1"/>
    </source>
</evidence>
<accession>A0A1Y1ZIQ4</accession>
<reference evidence="10 11" key="1">
    <citation type="submission" date="2016-07" db="EMBL/GenBank/DDBJ databases">
        <title>Pervasive Adenine N6-methylation of Active Genes in Fungi.</title>
        <authorList>
            <consortium name="DOE Joint Genome Institute"/>
            <person name="Mondo S.J."/>
            <person name="Dannebaum R.O."/>
            <person name="Kuo R.C."/>
            <person name="Labutti K."/>
            <person name="Haridas S."/>
            <person name="Kuo A."/>
            <person name="Salamov A."/>
            <person name="Ahrendt S.R."/>
            <person name="Lipzen A."/>
            <person name="Sullivan W."/>
            <person name="Andreopoulos W.B."/>
            <person name="Clum A."/>
            <person name="Lindquist E."/>
            <person name="Daum C."/>
            <person name="Ramamoorthy G.K."/>
            <person name="Gryganskyi A."/>
            <person name="Culley D."/>
            <person name="Magnuson J.K."/>
            <person name="James T.Y."/>
            <person name="O'Malley M.A."/>
            <person name="Stajich J.E."/>
            <person name="Spatafora J.W."/>
            <person name="Visel A."/>
            <person name="Grigoriev I.V."/>
        </authorList>
    </citation>
    <scope>NUCLEOTIDE SEQUENCE [LARGE SCALE GENOMIC DNA]</scope>
    <source>
        <strain evidence="10 11">CBS 115471</strain>
    </source>
</reference>
<comment type="catalytic activity">
    <reaction evidence="1">
        <text>[E2 ubiquitin-conjugating enzyme]-S-ubiquitinyl-L-cysteine + [acceptor protein]-L-lysine = [E2 ubiquitin-conjugating enzyme]-L-cysteine + [acceptor protein]-N(6)-ubiquitinyl-L-lysine.</text>
        <dbReference type="EC" id="2.3.2.31"/>
    </reaction>
</comment>
<evidence type="ECO:0000259" key="9">
    <source>
        <dbReference type="PROSITE" id="PS51873"/>
    </source>
</evidence>
<evidence type="ECO:0000256" key="1">
    <source>
        <dbReference type="ARBA" id="ARBA00001798"/>
    </source>
</evidence>
<proteinExistence type="predicted"/>
<dbReference type="GO" id="GO:0016567">
    <property type="term" value="P:protein ubiquitination"/>
    <property type="evidence" value="ECO:0007669"/>
    <property type="project" value="InterPro"/>
</dbReference>
<evidence type="ECO:0000256" key="6">
    <source>
        <dbReference type="ARBA" id="ARBA00022771"/>
    </source>
</evidence>
<dbReference type="PANTHER" id="PTHR11685">
    <property type="entry name" value="RBR FAMILY RING FINGER AND IBR DOMAIN-CONTAINING"/>
    <property type="match status" value="1"/>
</dbReference>
<name>A0A1Y1ZIQ4_9PLEO</name>
<dbReference type="EC" id="2.3.2.31" evidence="2"/>
<keyword evidence="4" id="KW-0479">Metal-binding</keyword>
<evidence type="ECO:0000256" key="4">
    <source>
        <dbReference type="ARBA" id="ARBA00022723"/>
    </source>
</evidence>
<feature type="domain" description="RING-type" evidence="9">
    <location>
        <begin position="1"/>
        <end position="207"/>
    </location>
</feature>
<dbReference type="AlphaFoldDB" id="A0A1Y1ZIQ4"/>
<keyword evidence="5" id="KW-0677">Repeat</keyword>
<dbReference type="Pfam" id="PF01485">
    <property type="entry name" value="IBR"/>
    <property type="match status" value="1"/>
</dbReference>
<feature type="non-terminal residue" evidence="10">
    <location>
        <position position="207"/>
    </location>
</feature>
<protein>
    <recommendedName>
        <fullName evidence="2">RBR-type E3 ubiquitin transferase</fullName>
        <ecNumber evidence="2">2.3.2.31</ecNumber>
    </recommendedName>
</protein>
<evidence type="ECO:0000313" key="11">
    <source>
        <dbReference type="Proteomes" id="UP000193144"/>
    </source>
</evidence>
<comment type="caution">
    <text evidence="10">The sequence shown here is derived from an EMBL/GenBank/DDBJ whole genome shotgun (WGS) entry which is preliminary data.</text>
</comment>
<dbReference type="SUPFAM" id="SSF57850">
    <property type="entry name" value="RING/U-box"/>
    <property type="match status" value="1"/>
</dbReference>
<dbReference type="Proteomes" id="UP000193144">
    <property type="component" value="Unassembled WGS sequence"/>
</dbReference>
<evidence type="ECO:0000256" key="3">
    <source>
        <dbReference type="ARBA" id="ARBA00022679"/>
    </source>
</evidence>
<dbReference type="GO" id="GO:0008270">
    <property type="term" value="F:zinc ion binding"/>
    <property type="evidence" value="ECO:0007669"/>
    <property type="project" value="UniProtKB-KW"/>
</dbReference>
<dbReference type="STRING" id="1231657.A0A1Y1ZIQ4"/>
<dbReference type="EMBL" id="MCFA01000078">
    <property type="protein sequence ID" value="ORY10069.1"/>
    <property type="molecule type" value="Genomic_DNA"/>
</dbReference>
<dbReference type="OrthoDB" id="9977870at2759"/>
<evidence type="ECO:0000256" key="7">
    <source>
        <dbReference type="ARBA" id="ARBA00022786"/>
    </source>
</evidence>
<gene>
    <name evidence="10" type="ORF">BCR34DRAFT_439487</name>
</gene>
<keyword evidence="11" id="KW-1185">Reference proteome</keyword>
<dbReference type="InterPro" id="IPR002867">
    <property type="entry name" value="IBR_dom"/>
</dbReference>
<dbReference type="Gene3D" id="1.20.120.1750">
    <property type="match status" value="1"/>
</dbReference>
<evidence type="ECO:0000256" key="2">
    <source>
        <dbReference type="ARBA" id="ARBA00012251"/>
    </source>
</evidence>
<keyword evidence="8" id="KW-0862">Zinc</keyword>
<evidence type="ECO:0000256" key="5">
    <source>
        <dbReference type="ARBA" id="ARBA00022737"/>
    </source>
</evidence>
<sequence>CVACGDVVPEQDTLTLACKPDPHVYCHMCLCELFTASLFDTELFPPRCCKIPIPLDTCRAILPKHMIKDFDLKVEEMATPNPTYCFQPSCANFIRPRDVDTGKGVGVCVFCASRTCVTCKGKEHNGLCPEDPHVKLLLDVAKRSLWQQCKSCKNMVELTHGCFHMSRYGSLTRRSRCRCRHQFCYLCGLQWKTCRCPSAEENYVIRR</sequence>
<evidence type="ECO:0000256" key="8">
    <source>
        <dbReference type="ARBA" id="ARBA00022833"/>
    </source>
</evidence>
<feature type="non-terminal residue" evidence="10">
    <location>
        <position position="1"/>
    </location>
</feature>
<dbReference type="GO" id="GO:0061630">
    <property type="term" value="F:ubiquitin protein ligase activity"/>
    <property type="evidence" value="ECO:0007669"/>
    <property type="project" value="UniProtKB-EC"/>
</dbReference>
<organism evidence="10 11">
    <name type="scientific">Clohesyomyces aquaticus</name>
    <dbReference type="NCBI Taxonomy" id="1231657"/>
    <lineage>
        <taxon>Eukaryota</taxon>
        <taxon>Fungi</taxon>
        <taxon>Dikarya</taxon>
        <taxon>Ascomycota</taxon>
        <taxon>Pezizomycotina</taxon>
        <taxon>Dothideomycetes</taxon>
        <taxon>Pleosporomycetidae</taxon>
        <taxon>Pleosporales</taxon>
        <taxon>Lindgomycetaceae</taxon>
        <taxon>Clohesyomyces</taxon>
    </lineage>
</organism>
<dbReference type="InterPro" id="IPR044066">
    <property type="entry name" value="TRIAD_supradom"/>
</dbReference>
<keyword evidence="3" id="KW-0808">Transferase</keyword>